<dbReference type="OrthoDB" id="405849at2759"/>
<dbReference type="AlphaFoldDB" id="A0A812SQ37"/>
<evidence type="ECO:0000313" key="2">
    <source>
        <dbReference type="Proteomes" id="UP000601435"/>
    </source>
</evidence>
<evidence type="ECO:0000313" key="1">
    <source>
        <dbReference type="EMBL" id="CAE7484403.1"/>
    </source>
</evidence>
<keyword evidence="2" id="KW-1185">Reference proteome</keyword>
<accession>A0A812SQ37</accession>
<sequence>GGECGAGMQCWGNGQGKNWCCFPSGSKPNDFRAEGEVQWGPKACCNGEWMDMGMGQHRVIGTCG</sequence>
<feature type="non-terminal residue" evidence="1">
    <location>
        <position position="64"/>
    </location>
</feature>
<dbReference type="Proteomes" id="UP000601435">
    <property type="component" value="Unassembled WGS sequence"/>
</dbReference>
<name>A0A812SQ37_9DINO</name>
<protein>
    <submittedName>
        <fullName evidence="1">Uncharacterized protein</fullName>
    </submittedName>
</protein>
<reference evidence="1" key="1">
    <citation type="submission" date="2021-02" db="EMBL/GenBank/DDBJ databases">
        <authorList>
            <person name="Dougan E. K."/>
            <person name="Rhodes N."/>
            <person name="Thang M."/>
            <person name="Chan C."/>
        </authorList>
    </citation>
    <scope>NUCLEOTIDE SEQUENCE</scope>
</reference>
<dbReference type="EMBL" id="CAJNJA010021936">
    <property type="protein sequence ID" value="CAE7484403.1"/>
    <property type="molecule type" value="Genomic_DNA"/>
</dbReference>
<organism evidence="1 2">
    <name type="scientific">Symbiodinium necroappetens</name>
    <dbReference type="NCBI Taxonomy" id="1628268"/>
    <lineage>
        <taxon>Eukaryota</taxon>
        <taxon>Sar</taxon>
        <taxon>Alveolata</taxon>
        <taxon>Dinophyceae</taxon>
        <taxon>Suessiales</taxon>
        <taxon>Symbiodiniaceae</taxon>
        <taxon>Symbiodinium</taxon>
    </lineage>
</organism>
<proteinExistence type="predicted"/>
<gene>
    <name evidence="1" type="ORF">SNEC2469_LOCUS13742</name>
</gene>
<comment type="caution">
    <text evidence="1">The sequence shown here is derived from an EMBL/GenBank/DDBJ whole genome shotgun (WGS) entry which is preliminary data.</text>
</comment>